<feature type="domain" description="HTH araC/xylS-type" evidence="4">
    <location>
        <begin position="217"/>
        <end position="316"/>
    </location>
</feature>
<evidence type="ECO:0000313" key="7">
    <source>
        <dbReference type="Proteomes" id="UP000195729"/>
    </source>
</evidence>
<dbReference type="EMBL" id="CP015579">
    <property type="protein sequence ID" value="ARU96152.1"/>
    <property type="molecule type" value="Genomic_DNA"/>
</dbReference>
<dbReference type="RefSeq" id="WP_087490470.1">
    <property type="nucleotide sequence ID" value="NZ_CP015579.1"/>
</dbReference>
<dbReference type="Gene3D" id="1.10.10.60">
    <property type="entry name" value="Homeodomain-like"/>
    <property type="match status" value="1"/>
</dbReference>
<dbReference type="SUPFAM" id="SSF46689">
    <property type="entry name" value="Homeodomain-like"/>
    <property type="match status" value="1"/>
</dbReference>
<dbReference type="EMBL" id="CP015581">
    <property type="protein sequence ID" value="ARV00189.1"/>
    <property type="molecule type" value="Genomic_DNA"/>
</dbReference>
<dbReference type="PROSITE" id="PS00041">
    <property type="entry name" value="HTH_ARAC_FAMILY_1"/>
    <property type="match status" value="1"/>
</dbReference>
<keyword evidence="2" id="KW-0238">DNA-binding</keyword>
<dbReference type="InterPro" id="IPR018060">
    <property type="entry name" value="HTH_AraC"/>
</dbReference>
<name>A0A1Y0LDK0_TATCI</name>
<evidence type="ECO:0000313" key="6">
    <source>
        <dbReference type="EMBL" id="ARV00189.1"/>
    </source>
</evidence>
<dbReference type="AlphaFoldDB" id="A0A1Y0LDK0"/>
<evidence type="ECO:0000313" key="5">
    <source>
        <dbReference type="EMBL" id="ARU96152.1"/>
    </source>
</evidence>
<dbReference type="PROSITE" id="PS01124">
    <property type="entry name" value="HTH_ARAC_FAMILY_2"/>
    <property type="match status" value="1"/>
</dbReference>
<protein>
    <recommendedName>
        <fullName evidence="4">HTH araC/xylS-type domain-containing protein</fullName>
    </recommendedName>
</protein>
<dbReference type="SMART" id="SM00342">
    <property type="entry name" value="HTH_ARAC"/>
    <property type="match status" value="1"/>
</dbReference>
<dbReference type="GO" id="GO:0003700">
    <property type="term" value="F:DNA-binding transcription factor activity"/>
    <property type="evidence" value="ECO:0007669"/>
    <property type="project" value="InterPro"/>
</dbReference>
<evidence type="ECO:0000259" key="4">
    <source>
        <dbReference type="PROSITE" id="PS01124"/>
    </source>
</evidence>
<keyword evidence="1" id="KW-0805">Transcription regulation</keyword>
<accession>A0A1Y0LDK0</accession>
<organism evidence="5 8">
    <name type="scientific">Tatumella citrea</name>
    <name type="common">Pantoea citrea</name>
    <dbReference type="NCBI Taxonomy" id="53336"/>
    <lineage>
        <taxon>Bacteria</taxon>
        <taxon>Pseudomonadati</taxon>
        <taxon>Pseudomonadota</taxon>
        <taxon>Gammaproteobacteria</taxon>
        <taxon>Enterobacterales</taxon>
        <taxon>Erwiniaceae</taxon>
        <taxon>Tatumella</taxon>
    </lineage>
</organism>
<dbReference type="PANTHER" id="PTHR43280:SF2">
    <property type="entry name" value="HTH-TYPE TRANSCRIPTIONAL REGULATOR EXSA"/>
    <property type="match status" value="1"/>
</dbReference>
<proteinExistence type="predicted"/>
<keyword evidence="7" id="KW-1185">Reference proteome</keyword>
<evidence type="ECO:0000256" key="3">
    <source>
        <dbReference type="ARBA" id="ARBA00023163"/>
    </source>
</evidence>
<dbReference type="Proteomes" id="UP000195814">
    <property type="component" value="Chromosome"/>
</dbReference>
<reference evidence="7 8" key="1">
    <citation type="submission" date="2016-05" db="EMBL/GenBank/DDBJ databases">
        <title>Complete genome sequence of two 2,5-diketo-D-glunonic acid producing strain Tatumella citrea.</title>
        <authorList>
            <person name="Duan C."/>
            <person name="Yang J."/>
            <person name="Yang S."/>
        </authorList>
    </citation>
    <scope>NUCLEOTIDE SEQUENCE [LARGE SCALE GENOMIC DNA]</scope>
    <source>
        <strain evidence="6 7">ATCC 39140</strain>
        <strain evidence="5 8">DSM 13699</strain>
    </source>
</reference>
<evidence type="ECO:0000256" key="2">
    <source>
        <dbReference type="ARBA" id="ARBA00023125"/>
    </source>
</evidence>
<keyword evidence="3" id="KW-0804">Transcription</keyword>
<dbReference type="OrthoDB" id="6057514at2"/>
<dbReference type="Pfam" id="PF12833">
    <property type="entry name" value="HTH_18"/>
    <property type="match status" value="1"/>
</dbReference>
<gene>
    <name evidence="5" type="ORF">A7K98_10980</name>
    <name evidence="6" type="ORF">A7K99_10980</name>
</gene>
<dbReference type="GO" id="GO:0043565">
    <property type="term" value="F:sequence-specific DNA binding"/>
    <property type="evidence" value="ECO:0007669"/>
    <property type="project" value="InterPro"/>
</dbReference>
<dbReference type="InterPro" id="IPR018062">
    <property type="entry name" value="HTH_AraC-typ_CS"/>
</dbReference>
<evidence type="ECO:0000313" key="8">
    <source>
        <dbReference type="Proteomes" id="UP000195814"/>
    </source>
</evidence>
<dbReference type="Proteomes" id="UP000195729">
    <property type="component" value="Chromosome"/>
</dbReference>
<evidence type="ECO:0000256" key="1">
    <source>
        <dbReference type="ARBA" id="ARBA00023015"/>
    </source>
</evidence>
<dbReference type="InterPro" id="IPR009057">
    <property type="entry name" value="Homeodomain-like_sf"/>
</dbReference>
<dbReference type="KEGG" id="tci:A7K98_10980"/>
<sequence>MTRPSSLYTQHILEASAIDPEKRFHDIEENLSCYGIRVVNNRRPEDIIAKHKTISATGGDYCSAMGSENQTIFDPHAVSETSVFISMLMEGEQIVSGRDRSVSARVRPGSLFIHQRANFYHYHAKGVKQLYVIPSTALSSPLFSGKINTPVVVADKHPLAGFIKSHMQLLDNSSHFLSQRETETVVDGLMNMGLLLLSDIAKEKGLQATGKRAWLFNSASSLIQQNYSLPDLNPDLLSVMMKCSRASLDRAFQEQNTSVMAVIRECRLNAARELLETHPEMRIEIISWKCGFVSHSRFGKLFRERFQVTPKLWRDYHCAHSGISSLNAE</sequence>
<dbReference type="PANTHER" id="PTHR43280">
    <property type="entry name" value="ARAC-FAMILY TRANSCRIPTIONAL REGULATOR"/>
    <property type="match status" value="1"/>
</dbReference>